<evidence type="ECO:0000256" key="1">
    <source>
        <dbReference type="ARBA" id="ARBA00000223"/>
    </source>
</evidence>
<dbReference type="GO" id="GO:0036373">
    <property type="term" value="F:L-fucose mutarotase activity"/>
    <property type="evidence" value="ECO:0007669"/>
    <property type="project" value="UniProtKB-EC"/>
</dbReference>
<dbReference type="Pfam" id="PF05025">
    <property type="entry name" value="RbsD_FucU"/>
    <property type="match status" value="1"/>
</dbReference>
<keyword evidence="5" id="KW-1185">Reference proteome</keyword>
<sequence length="143" mass="15802">MLKGLSPILSPDLLWTLRAMGHGDEITIVDANYPATSAGPELIRIDAATAPQVLEAILSLLPLDQYDDVAAISMQVVGDPDRREPIVDEFEAIVQRHEPEHKVHSLERFAFYERANAGYAIVQTGETRQYGNLILKKGIVRPA</sequence>
<evidence type="ECO:0000256" key="2">
    <source>
        <dbReference type="ARBA" id="ARBA00023235"/>
    </source>
</evidence>
<dbReference type="Proteomes" id="UP001549321">
    <property type="component" value="Unassembled WGS sequence"/>
</dbReference>
<keyword evidence="2 4" id="KW-0413">Isomerase</keyword>
<evidence type="ECO:0000313" key="5">
    <source>
        <dbReference type="Proteomes" id="UP001549321"/>
    </source>
</evidence>
<comment type="caution">
    <text evidence="4">The sequence shown here is derived from an EMBL/GenBank/DDBJ whole genome shotgun (WGS) entry which is preliminary data.</text>
</comment>
<evidence type="ECO:0000256" key="3">
    <source>
        <dbReference type="ARBA" id="ARBA00036324"/>
    </source>
</evidence>
<comment type="catalytic activity">
    <reaction evidence="1">
        <text>beta-D-ribopyranose = beta-D-ribofuranose</text>
        <dbReference type="Rhea" id="RHEA:25432"/>
        <dbReference type="ChEBI" id="CHEBI:27476"/>
        <dbReference type="ChEBI" id="CHEBI:47002"/>
        <dbReference type="EC" id="5.4.99.62"/>
    </reaction>
</comment>
<dbReference type="RefSeq" id="WP_354553913.1">
    <property type="nucleotide sequence ID" value="NZ_JBEPSM010000004.1"/>
</dbReference>
<dbReference type="PANTHER" id="PTHR31690">
    <property type="entry name" value="FUCOSE MUTAROTASE"/>
    <property type="match status" value="1"/>
</dbReference>
<reference evidence="4 5" key="1">
    <citation type="submission" date="2024-06" db="EMBL/GenBank/DDBJ databases">
        <title>Sorghum-associated microbial communities from plants grown in Nebraska, USA.</title>
        <authorList>
            <person name="Schachtman D."/>
        </authorList>
    </citation>
    <scope>NUCLEOTIDE SEQUENCE [LARGE SCALE GENOMIC DNA]</scope>
    <source>
        <strain evidence="4 5">3207</strain>
    </source>
</reference>
<proteinExistence type="predicted"/>
<dbReference type="InterPro" id="IPR023750">
    <property type="entry name" value="RbsD-like_sf"/>
</dbReference>
<organism evidence="4 5">
    <name type="scientific">Kaistia defluvii</name>
    <dbReference type="NCBI Taxonomy" id="410841"/>
    <lineage>
        <taxon>Bacteria</taxon>
        <taxon>Pseudomonadati</taxon>
        <taxon>Pseudomonadota</taxon>
        <taxon>Alphaproteobacteria</taxon>
        <taxon>Hyphomicrobiales</taxon>
        <taxon>Kaistiaceae</taxon>
        <taxon>Kaistia</taxon>
    </lineage>
</organism>
<dbReference type="InterPro" id="IPR050443">
    <property type="entry name" value="RbsD/FucU_mutarotase"/>
</dbReference>
<name>A0ABV2R5F8_9HYPH</name>
<evidence type="ECO:0000313" key="4">
    <source>
        <dbReference type="EMBL" id="MET4636353.1"/>
    </source>
</evidence>
<dbReference type="PANTHER" id="PTHR31690:SF4">
    <property type="entry name" value="FUCOSE MUTAROTASE"/>
    <property type="match status" value="1"/>
</dbReference>
<gene>
    <name evidence="4" type="ORF">ABIE08_004311</name>
</gene>
<dbReference type="EMBL" id="JBEPSM010000004">
    <property type="protein sequence ID" value="MET4636353.1"/>
    <property type="molecule type" value="Genomic_DNA"/>
</dbReference>
<dbReference type="InterPro" id="IPR007721">
    <property type="entry name" value="RbsD_FucU"/>
</dbReference>
<dbReference type="Gene3D" id="3.40.1650.10">
    <property type="entry name" value="RbsD-like domain"/>
    <property type="match status" value="1"/>
</dbReference>
<dbReference type="SUPFAM" id="SSF102546">
    <property type="entry name" value="RbsD-like"/>
    <property type="match status" value="1"/>
</dbReference>
<protein>
    <submittedName>
        <fullName evidence="4">L-fucose mutarotase</fullName>
        <ecNumber evidence="4">5.1.3.29</ecNumber>
    </submittedName>
</protein>
<comment type="catalytic activity">
    <reaction evidence="3">
        <text>alpha-L-fucose = beta-L-fucose</text>
        <dbReference type="Rhea" id="RHEA:25580"/>
        <dbReference type="ChEBI" id="CHEBI:42548"/>
        <dbReference type="ChEBI" id="CHEBI:42589"/>
        <dbReference type="EC" id="5.1.3.29"/>
    </reaction>
</comment>
<accession>A0ABV2R5F8</accession>
<dbReference type="EC" id="5.1.3.29" evidence="4"/>